<keyword evidence="4 5" id="KW-0975">Bacterial flagellum</keyword>
<keyword evidence="3" id="KW-0175">Coiled coil</keyword>
<keyword evidence="8" id="KW-0966">Cell projection</keyword>
<dbReference type="Pfam" id="PF07195">
    <property type="entry name" value="FliD_C"/>
    <property type="match status" value="1"/>
</dbReference>
<comment type="function">
    <text evidence="5">Required for morphogenesis and for the elongation of the flagellar filament by facilitating polymerization of the flagellin monomers at the tip of growing filament. Forms a capping structure, which prevents flagellin subunits (transported through the central channel of the flagellum) from leaking out without polymerization at the distal end.</text>
</comment>
<evidence type="ECO:0000259" key="6">
    <source>
        <dbReference type="Pfam" id="PF02465"/>
    </source>
</evidence>
<evidence type="ECO:0000259" key="7">
    <source>
        <dbReference type="Pfam" id="PF07195"/>
    </source>
</evidence>
<keyword evidence="9" id="KW-1185">Reference proteome</keyword>
<accession>A0A437ND15</accession>
<comment type="subcellular location">
    <subcellularLocation>
        <location evidence="5">Secreted</location>
    </subcellularLocation>
    <subcellularLocation>
        <location evidence="5">Bacterial flagellum</location>
    </subcellularLocation>
</comment>
<dbReference type="InterPro" id="IPR003481">
    <property type="entry name" value="FliD_N"/>
</dbReference>
<evidence type="ECO:0000313" key="8">
    <source>
        <dbReference type="EMBL" id="RVU07841.1"/>
    </source>
</evidence>
<evidence type="ECO:0000313" key="9">
    <source>
        <dbReference type="Proteomes" id="UP000282837"/>
    </source>
</evidence>
<keyword evidence="8" id="KW-0282">Flagellum</keyword>
<evidence type="ECO:0000256" key="1">
    <source>
        <dbReference type="ARBA" id="ARBA00009764"/>
    </source>
</evidence>
<dbReference type="InterPro" id="IPR010810">
    <property type="entry name" value="Flagellin_hook_IN_motif"/>
</dbReference>
<evidence type="ECO:0000256" key="3">
    <source>
        <dbReference type="ARBA" id="ARBA00023054"/>
    </source>
</evidence>
<feature type="domain" description="Flagellar hook-associated protein 2 C-terminal" evidence="7">
    <location>
        <begin position="268"/>
        <end position="489"/>
    </location>
</feature>
<sequence length="507" mass="50991">MATTTSSTSTTTTTTSDAATIGSALLTALGGGTGIDMTALAGTISEAQYMSQTNALTTRIDKLSTQISEASQLKSDLLTLSSSLNTLIQSGGLLPEPTVTNSSVASASLPSGSAGSTSGYTLEVTQLAASQVLATTLPSASGVTPATGVALTSSSTLKGGTLTFDFGTITGSSFAADASHSSTTITITDGQTLADLASAINSADIGITAYIATNANGSQLVMKGAEGAANAFTITTSDDASATGDNSLSIFSYNPASTSTTMSGVLAATDAVYKLDGISRTSTSNTIDNAAPGLSLKLTGTNSGNATTITFSDPSSTIKTTMTNLVSALNTLVTEINTDTSASTGNLYNDSGAKAAKRAFSTLVNTVIMPNAASGEPSTLADLGVTMAKDGSFTLDSSMLSSALTSNVNGVAAMFTDGIYGIYATMFNTISALTTAADPGSLAGSITAYNDLTTTLTAKKTEIATQQETLRQRLITQYSAANSTVATYNSTLTYMKNQIAAWNNTSG</sequence>
<evidence type="ECO:0000256" key="2">
    <source>
        <dbReference type="ARBA" id="ARBA00011255"/>
    </source>
</evidence>
<dbReference type="Proteomes" id="UP000282837">
    <property type="component" value="Unassembled WGS sequence"/>
</dbReference>
<dbReference type="EMBL" id="SACO01000001">
    <property type="protein sequence ID" value="RVU07841.1"/>
    <property type="molecule type" value="Genomic_DNA"/>
</dbReference>
<evidence type="ECO:0000256" key="5">
    <source>
        <dbReference type="RuleBase" id="RU362066"/>
    </source>
</evidence>
<dbReference type="Pfam" id="PF07196">
    <property type="entry name" value="Flagellin_IN"/>
    <property type="match status" value="1"/>
</dbReference>
<name>A0A437ND15_9SPHN</name>
<evidence type="ECO:0000256" key="4">
    <source>
        <dbReference type="ARBA" id="ARBA00023143"/>
    </source>
</evidence>
<dbReference type="Pfam" id="PF02465">
    <property type="entry name" value="FliD_N"/>
    <property type="match status" value="1"/>
</dbReference>
<dbReference type="GO" id="GO:0007155">
    <property type="term" value="P:cell adhesion"/>
    <property type="evidence" value="ECO:0007669"/>
    <property type="project" value="InterPro"/>
</dbReference>
<protein>
    <recommendedName>
        <fullName evidence="5">Flagellar hook-associated protein 2</fullName>
        <shortName evidence="5">HAP2</shortName>
    </recommendedName>
    <alternativeName>
        <fullName evidence="5">Flagellar cap protein</fullName>
    </alternativeName>
</protein>
<proteinExistence type="inferred from homology"/>
<dbReference type="InterPro" id="IPR040026">
    <property type="entry name" value="FliD"/>
</dbReference>
<dbReference type="GO" id="GO:0009424">
    <property type="term" value="C:bacterial-type flagellum hook"/>
    <property type="evidence" value="ECO:0007669"/>
    <property type="project" value="UniProtKB-UniRule"/>
</dbReference>
<keyword evidence="8" id="KW-0969">Cilium</keyword>
<organism evidence="8 9">
    <name type="scientific">Novosphingobium umbonatum</name>
    <dbReference type="NCBI Taxonomy" id="1908524"/>
    <lineage>
        <taxon>Bacteria</taxon>
        <taxon>Pseudomonadati</taxon>
        <taxon>Pseudomonadota</taxon>
        <taxon>Alphaproteobacteria</taxon>
        <taxon>Sphingomonadales</taxon>
        <taxon>Sphingomonadaceae</taxon>
        <taxon>Novosphingobium</taxon>
    </lineage>
</organism>
<dbReference type="GO" id="GO:0071973">
    <property type="term" value="P:bacterial-type flagellum-dependent cell motility"/>
    <property type="evidence" value="ECO:0007669"/>
    <property type="project" value="TreeGrafter"/>
</dbReference>
<comment type="similarity">
    <text evidence="1 5">Belongs to the FliD family.</text>
</comment>
<dbReference type="PANTHER" id="PTHR30288:SF0">
    <property type="entry name" value="FLAGELLAR HOOK-ASSOCIATED PROTEIN 2"/>
    <property type="match status" value="1"/>
</dbReference>
<comment type="caution">
    <text evidence="8">The sequence shown here is derived from an EMBL/GenBank/DDBJ whole genome shotgun (WGS) entry which is preliminary data.</text>
</comment>
<dbReference type="GO" id="GO:0009421">
    <property type="term" value="C:bacterial-type flagellum filament cap"/>
    <property type="evidence" value="ECO:0007669"/>
    <property type="project" value="InterPro"/>
</dbReference>
<gene>
    <name evidence="8" type="ORF">EOE18_01840</name>
</gene>
<dbReference type="PANTHER" id="PTHR30288">
    <property type="entry name" value="FLAGELLAR CAP/ASSEMBLY PROTEIN FLID"/>
    <property type="match status" value="1"/>
</dbReference>
<dbReference type="GO" id="GO:0005576">
    <property type="term" value="C:extracellular region"/>
    <property type="evidence" value="ECO:0007669"/>
    <property type="project" value="UniProtKB-SubCell"/>
</dbReference>
<dbReference type="InterPro" id="IPR010809">
    <property type="entry name" value="FliD_C"/>
</dbReference>
<reference evidence="8 9" key="1">
    <citation type="submission" date="2019-01" db="EMBL/GenBank/DDBJ databases">
        <authorList>
            <person name="Chen W.-M."/>
        </authorList>
    </citation>
    <scope>NUCLEOTIDE SEQUENCE [LARGE SCALE GENOMIC DNA]</scope>
    <source>
        <strain evidence="8 9">FSY-9</strain>
    </source>
</reference>
<feature type="domain" description="Flagellar hook-associated protein 2 N-terminal" evidence="6">
    <location>
        <begin position="33"/>
        <end position="131"/>
    </location>
</feature>
<dbReference type="AlphaFoldDB" id="A0A437ND15"/>
<dbReference type="OrthoDB" id="7388356at2"/>
<keyword evidence="5" id="KW-0964">Secreted</keyword>
<comment type="subunit">
    <text evidence="2 5">Homopentamer.</text>
</comment>
<dbReference type="RefSeq" id="WP_127705572.1">
    <property type="nucleotide sequence ID" value="NZ_SACO01000001.1"/>
</dbReference>